<keyword evidence="6" id="KW-0449">Lipoprotein</keyword>
<feature type="chain" id="PRO_5045329592" evidence="7">
    <location>
        <begin position="28"/>
        <end position="279"/>
    </location>
</feature>
<proteinExistence type="inferred from homology"/>
<evidence type="ECO:0000256" key="7">
    <source>
        <dbReference type="SAM" id="SignalP"/>
    </source>
</evidence>
<evidence type="ECO:0000256" key="1">
    <source>
        <dbReference type="ARBA" id="ARBA00004635"/>
    </source>
</evidence>
<dbReference type="Proteomes" id="UP001529421">
    <property type="component" value="Unassembled WGS sequence"/>
</dbReference>
<evidence type="ECO:0000256" key="5">
    <source>
        <dbReference type="ARBA" id="ARBA00023139"/>
    </source>
</evidence>
<keyword evidence="9" id="KW-1185">Reference proteome</keyword>
<dbReference type="RefSeq" id="WP_289545896.1">
    <property type="nucleotide sequence ID" value="NZ_JAUDDZ010000016.1"/>
</dbReference>
<dbReference type="PANTHER" id="PTHR30429">
    <property type="entry name" value="D-METHIONINE-BINDING LIPOPROTEIN METQ"/>
    <property type="match status" value="1"/>
</dbReference>
<evidence type="ECO:0000256" key="4">
    <source>
        <dbReference type="ARBA" id="ARBA00023136"/>
    </source>
</evidence>
<dbReference type="InterPro" id="IPR004872">
    <property type="entry name" value="Lipoprotein_NlpA"/>
</dbReference>
<keyword evidence="5" id="KW-0564">Palmitate</keyword>
<keyword evidence="4" id="KW-0472">Membrane</keyword>
<comment type="subcellular location">
    <subcellularLocation>
        <location evidence="1">Membrane</location>
        <topology evidence="1">Lipid-anchor</topology>
    </subcellularLocation>
</comment>
<dbReference type="PANTHER" id="PTHR30429:SF0">
    <property type="entry name" value="METHIONINE-BINDING LIPOPROTEIN METQ"/>
    <property type="match status" value="1"/>
</dbReference>
<dbReference type="PIRSF" id="PIRSF002854">
    <property type="entry name" value="MetQ"/>
    <property type="match status" value="1"/>
</dbReference>
<reference evidence="9" key="1">
    <citation type="submission" date="2023-06" db="EMBL/GenBank/DDBJ databases">
        <title>Identification and characterization of horizontal gene transfer across gut microbiota members of farm animals based on homology search.</title>
        <authorList>
            <person name="Zeman M."/>
            <person name="Kubasova T."/>
            <person name="Jahodarova E."/>
            <person name="Nykrynova M."/>
            <person name="Rychlik I."/>
        </authorList>
    </citation>
    <scope>NUCLEOTIDE SEQUENCE [LARGE SCALE GENOMIC DNA]</scope>
    <source>
        <strain evidence="9">154_Feed</strain>
    </source>
</reference>
<dbReference type="SUPFAM" id="SSF53850">
    <property type="entry name" value="Periplasmic binding protein-like II"/>
    <property type="match status" value="1"/>
</dbReference>
<keyword evidence="3 7" id="KW-0732">Signal</keyword>
<evidence type="ECO:0000313" key="9">
    <source>
        <dbReference type="Proteomes" id="UP001529421"/>
    </source>
</evidence>
<comment type="caution">
    <text evidence="8">The sequence shown here is derived from an EMBL/GenBank/DDBJ whole genome shotgun (WGS) entry which is preliminary data.</text>
</comment>
<dbReference type="Pfam" id="PF03180">
    <property type="entry name" value="Lipoprotein_9"/>
    <property type="match status" value="1"/>
</dbReference>
<gene>
    <name evidence="8" type="ORF">QUW28_09310</name>
</gene>
<feature type="signal peptide" evidence="7">
    <location>
        <begin position="1"/>
        <end position="27"/>
    </location>
</feature>
<dbReference type="InterPro" id="IPR006311">
    <property type="entry name" value="TAT_signal"/>
</dbReference>
<dbReference type="Gene3D" id="3.40.190.10">
    <property type="entry name" value="Periplasmic binding protein-like II"/>
    <property type="match status" value="2"/>
</dbReference>
<evidence type="ECO:0000256" key="6">
    <source>
        <dbReference type="ARBA" id="ARBA00023288"/>
    </source>
</evidence>
<feature type="non-terminal residue" evidence="8">
    <location>
        <position position="279"/>
    </location>
</feature>
<sequence>MNLTTASVSRRSFLAGAGALVAAGSLAACSNGSEGSGSAAAVDSPVTLTVAASPSPHAVILNDFAASRLADEGIELEVKEYTDYILPNQDTTSGDVDANYFQHINYLNNYNEENGTDLVNVGKIHFEPMGVFPGKSTDIDNIADGATIAVPNDPTNEGRALLLLQDLGLITLDADAGITATPNNIAENPHNIQFSEQEAAALPRTVADVDFAVINGNYAIDAGLDLADAVAQEDASSDVIQEEYANVIVTTSDKEDDERIATLVNILQSDEFKSFLQET</sequence>
<name>A0ABT7VB11_9ACTN</name>
<organism evidence="8 9">
    <name type="scientific">Enorma phocaeensis</name>
    <dbReference type="NCBI Taxonomy" id="1871019"/>
    <lineage>
        <taxon>Bacteria</taxon>
        <taxon>Bacillati</taxon>
        <taxon>Actinomycetota</taxon>
        <taxon>Coriobacteriia</taxon>
        <taxon>Coriobacteriales</taxon>
        <taxon>Coriobacteriaceae</taxon>
        <taxon>Enorma</taxon>
    </lineage>
</organism>
<dbReference type="PROSITE" id="PS51318">
    <property type="entry name" value="TAT"/>
    <property type="match status" value="1"/>
</dbReference>
<evidence type="ECO:0000313" key="8">
    <source>
        <dbReference type="EMBL" id="MDM8275685.1"/>
    </source>
</evidence>
<reference evidence="8 9" key="2">
    <citation type="submission" date="2023-06" db="EMBL/GenBank/DDBJ databases">
        <authorList>
            <person name="Zeman M."/>
            <person name="Kubasova T."/>
            <person name="Jahodarova E."/>
            <person name="Nykrynova M."/>
            <person name="Rychlik I."/>
        </authorList>
    </citation>
    <scope>NUCLEOTIDE SEQUENCE [LARGE SCALE GENOMIC DNA]</scope>
    <source>
        <strain evidence="8 9">154_Feed</strain>
    </source>
</reference>
<dbReference type="EMBL" id="JAUDDZ010000016">
    <property type="protein sequence ID" value="MDM8275685.1"/>
    <property type="molecule type" value="Genomic_DNA"/>
</dbReference>
<evidence type="ECO:0000256" key="2">
    <source>
        <dbReference type="ARBA" id="ARBA00008973"/>
    </source>
</evidence>
<evidence type="ECO:0000256" key="3">
    <source>
        <dbReference type="ARBA" id="ARBA00022729"/>
    </source>
</evidence>
<accession>A0ABT7VB11</accession>
<protein>
    <submittedName>
        <fullName evidence="8">MetQ/NlpA family ABC transporter substrate-binding protein</fullName>
    </submittedName>
</protein>
<comment type="similarity">
    <text evidence="2">Belongs to the NlpA lipoprotein family.</text>
</comment>